<dbReference type="Gene3D" id="3.40.50.720">
    <property type="entry name" value="NAD(P)-binding Rossmann-like Domain"/>
    <property type="match status" value="1"/>
</dbReference>
<sequence length="50" mass="5669">MSADDLEIVCRETTDVFHLAAVYDLAVEKDLAFRVNVEGTRNVNELVKKM</sequence>
<dbReference type="AlphaFoldDB" id="A0AAV2INW8"/>
<evidence type="ECO:0000259" key="1">
    <source>
        <dbReference type="Pfam" id="PF07993"/>
    </source>
</evidence>
<proteinExistence type="predicted"/>
<protein>
    <recommendedName>
        <fullName evidence="1">Thioester reductase (TE) domain-containing protein</fullName>
    </recommendedName>
</protein>
<accession>A0AAV2INW8</accession>
<dbReference type="EMBL" id="CAXITT010001845">
    <property type="protein sequence ID" value="CAL1548837.1"/>
    <property type="molecule type" value="Genomic_DNA"/>
</dbReference>
<dbReference type="Proteomes" id="UP001497497">
    <property type="component" value="Unassembled WGS sequence"/>
</dbReference>
<feature type="non-terminal residue" evidence="2">
    <location>
        <position position="50"/>
    </location>
</feature>
<dbReference type="InterPro" id="IPR013120">
    <property type="entry name" value="FAR_NAD-bd"/>
</dbReference>
<keyword evidence="3" id="KW-1185">Reference proteome</keyword>
<organism evidence="2 3">
    <name type="scientific">Lymnaea stagnalis</name>
    <name type="common">Great pond snail</name>
    <name type="synonym">Helix stagnalis</name>
    <dbReference type="NCBI Taxonomy" id="6523"/>
    <lineage>
        <taxon>Eukaryota</taxon>
        <taxon>Metazoa</taxon>
        <taxon>Spiralia</taxon>
        <taxon>Lophotrochozoa</taxon>
        <taxon>Mollusca</taxon>
        <taxon>Gastropoda</taxon>
        <taxon>Heterobranchia</taxon>
        <taxon>Euthyneura</taxon>
        <taxon>Panpulmonata</taxon>
        <taxon>Hygrophila</taxon>
        <taxon>Lymnaeoidea</taxon>
        <taxon>Lymnaeidae</taxon>
        <taxon>Lymnaea</taxon>
    </lineage>
</organism>
<reference evidence="2 3" key="1">
    <citation type="submission" date="2024-04" db="EMBL/GenBank/DDBJ databases">
        <authorList>
            <consortium name="Genoscope - CEA"/>
            <person name="William W."/>
        </authorList>
    </citation>
    <scope>NUCLEOTIDE SEQUENCE [LARGE SCALE GENOMIC DNA]</scope>
</reference>
<evidence type="ECO:0000313" key="2">
    <source>
        <dbReference type="EMBL" id="CAL1548837.1"/>
    </source>
</evidence>
<name>A0AAV2INW8_LYMST</name>
<dbReference type="Pfam" id="PF07993">
    <property type="entry name" value="NAD_binding_4"/>
    <property type="match status" value="1"/>
</dbReference>
<feature type="domain" description="Thioester reductase (TE)" evidence="1">
    <location>
        <begin position="1"/>
        <end position="50"/>
    </location>
</feature>
<comment type="caution">
    <text evidence="2">The sequence shown here is derived from an EMBL/GenBank/DDBJ whole genome shotgun (WGS) entry which is preliminary data.</text>
</comment>
<evidence type="ECO:0000313" key="3">
    <source>
        <dbReference type="Proteomes" id="UP001497497"/>
    </source>
</evidence>
<gene>
    <name evidence="2" type="ORF">GSLYS_00022154001</name>
</gene>